<dbReference type="AlphaFoldDB" id="A0A5E4PM11"/>
<dbReference type="EMBL" id="FZQP02000002">
    <property type="protein sequence ID" value="VVC86326.1"/>
    <property type="molecule type" value="Genomic_DNA"/>
</dbReference>
<gene>
    <name evidence="1" type="ORF">LSINAPIS_LOCUS168</name>
</gene>
<sequence length="143" mass="16161">MARMETSRKPPSVRRPSVITSSVQQKQLQDLFTMLVVSVVAVPTPGGFGGGHKHVTIHVPYKVHTIHHHHVSKVPVPVHIVKEVPVYKEVPIYKHVPVPVVQHVPVPIIKHVEVEKQVFVPVHHEEEHSHHGWESESLSHGWN</sequence>
<protein>
    <submittedName>
        <fullName evidence="1">Uncharacterized protein</fullName>
    </submittedName>
</protein>
<organism evidence="1 2">
    <name type="scientific">Leptidea sinapis</name>
    <dbReference type="NCBI Taxonomy" id="189913"/>
    <lineage>
        <taxon>Eukaryota</taxon>
        <taxon>Metazoa</taxon>
        <taxon>Ecdysozoa</taxon>
        <taxon>Arthropoda</taxon>
        <taxon>Hexapoda</taxon>
        <taxon>Insecta</taxon>
        <taxon>Pterygota</taxon>
        <taxon>Neoptera</taxon>
        <taxon>Endopterygota</taxon>
        <taxon>Lepidoptera</taxon>
        <taxon>Glossata</taxon>
        <taxon>Ditrysia</taxon>
        <taxon>Papilionoidea</taxon>
        <taxon>Pieridae</taxon>
        <taxon>Dismorphiinae</taxon>
        <taxon>Leptidea</taxon>
    </lineage>
</organism>
<reference evidence="1 2" key="1">
    <citation type="submission" date="2017-07" db="EMBL/GenBank/DDBJ databases">
        <authorList>
            <person name="Talla V."/>
            <person name="Backstrom N."/>
        </authorList>
    </citation>
    <scope>NUCLEOTIDE SEQUENCE [LARGE SCALE GENOMIC DNA]</scope>
</reference>
<name>A0A5E4PM11_9NEOP</name>
<keyword evidence="2" id="KW-1185">Reference proteome</keyword>
<evidence type="ECO:0000313" key="2">
    <source>
        <dbReference type="Proteomes" id="UP000324832"/>
    </source>
</evidence>
<dbReference type="Proteomes" id="UP000324832">
    <property type="component" value="Unassembled WGS sequence"/>
</dbReference>
<evidence type="ECO:0000313" key="1">
    <source>
        <dbReference type="EMBL" id="VVC86326.1"/>
    </source>
</evidence>
<accession>A0A5E4PM11</accession>
<proteinExistence type="predicted"/>